<accession>A0ABY5PCM3</accession>
<dbReference type="PANTHER" id="PTHR34183:SF8">
    <property type="entry name" value="ENDOLYTIC PEPTIDOGLYCAN TRANSGLYCOSYLASE RLPA-RELATED"/>
    <property type="match status" value="1"/>
</dbReference>
<dbReference type="EMBL" id="CP088295">
    <property type="protein sequence ID" value="UUY02373.1"/>
    <property type="molecule type" value="Genomic_DNA"/>
</dbReference>
<organism evidence="2 3">
    <name type="scientific">Svornostia abyssi</name>
    <dbReference type="NCBI Taxonomy" id="2898438"/>
    <lineage>
        <taxon>Bacteria</taxon>
        <taxon>Bacillati</taxon>
        <taxon>Actinomycetota</taxon>
        <taxon>Thermoleophilia</taxon>
        <taxon>Solirubrobacterales</taxon>
        <taxon>Baekduiaceae</taxon>
        <taxon>Svornostia</taxon>
    </lineage>
</organism>
<evidence type="ECO:0000313" key="3">
    <source>
        <dbReference type="Proteomes" id="UP001058860"/>
    </source>
</evidence>
<dbReference type="InterPro" id="IPR036908">
    <property type="entry name" value="RlpA-like_sf"/>
</dbReference>
<feature type="domain" description="RlpA-like protein double-psi beta-barrel" evidence="1">
    <location>
        <begin position="210"/>
        <end position="291"/>
    </location>
</feature>
<dbReference type="InterPro" id="IPR009009">
    <property type="entry name" value="RlpA-like_DPBB"/>
</dbReference>
<dbReference type="Proteomes" id="UP001058860">
    <property type="component" value="Chromosome"/>
</dbReference>
<proteinExistence type="predicted"/>
<dbReference type="Gene3D" id="2.40.40.10">
    <property type="entry name" value="RlpA-like domain"/>
    <property type="match status" value="1"/>
</dbReference>
<gene>
    <name evidence="2" type="ORF">LRS13_16915</name>
</gene>
<reference evidence="3" key="1">
    <citation type="submission" date="2021-11" db="EMBL/GenBank/DDBJ databases">
        <title>Cultivation dependent microbiological survey of springs from the worlds oldest radium mine currently devoted to the extraction of radon-saturated water.</title>
        <authorList>
            <person name="Kapinusova G."/>
            <person name="Smrhova T."/>
            <person name="Strejcek M."/>
            <person name="Suman J."/>
            <person name="Jani K."/>
            <person name="Pajer P."/>
            <person name="Uhlik O."/>
        </authorList>
    </citation>
    <scope>NUCLEOTIDE SEQUENCE [LARGE SCALE GENOMIC DNA]</scope>
    <source>
        <strain evidence="3">J379</strain>
    </source>
</reference>
<dbReference type="SUPFAM" id="SSF50685">
    <property type="entry name" value="Barwin-like endoglucanases"/>
    <property type="match status" value="1"/>
</dbReference>
<dbReference type="RefSeq" id="WP_353862902.1">
    <property type="nucleotide sequence ID" value="NZ_CP088295.1"/>
</dbReference>
<protein>
    <submittedName>
        <fullName evidence="2">Septal ring lytic transglycosylase RlpA family protein</fullName>
    </submittedName>
</protein>
<name>A0ABY5PCM3_9ACTN</name>
<sequence length="293" mass="31142">MLATAGSAAGATPEVTAKVADHHLSYGEHLVVRGAAQPGASVVLQYRAVDAGIWTPVATAKAASTGRYRLKVALSRSGVVRVTTAAPTATAGATAFAAAVTEATTSPRRVRVAAHLRATSTRLNVAAGRTARVSGSLRRVRAGRTVTLQARVGRRWRTLDRDRTDAQGRYRLAAVARRSADLRVRFGGDALNSGTRLKVGRMRAFRRSFASWYGPGFYGNRTACGQTFHAGIMGVAHKTLPCGTRLTFRRGTKLVHARVVDRGPFHAGREFDLSPAVKQALGFGSTGPVWVAI</sequence>
<evidence type="ECO:0000313" key="2">
    <source>
        <dbReference type="EMBL" id="UUY02373.1"/>
    </source>
</evidence>
<dbReference type="CDD" id="cd22268">
    <property type="entry name" value="DPBB_RlpA-like"/>
    <property type="match status" value="1"/>
</dbReference>
<keyword evidence="3" id="KW-1185">Reference proteome</keyword>
<dbReference type="PANTHER" id="PTHR34183">
    <property type="entry name" value="ENDOLYTIC PEPTIDOGLYCAN TRANSGLYCOSYLASE RLPA"/>
    <property type="match status" value="1"/>
</dbReference>
<evidence type="ECO:0000259" key="1">
    <source>
        <dbReference type="Pfam" id="PF03330"/>
    </source>
</evidence>
<dbReference type="Pfam" id="PF03330">
    <property type="entry name" value="DPBB_1"/>
    <property type="match status" value="1"/>
</dbReference>